<protein>
    <submittedName>
        <fullName evidence="1">Uncharacterized protein</fullName>
    </submittedName>
</protein>
<accession>A0A8K0SJZ3</accession>
<dbReference type="GO" id="GO:0016616">
    <property type="term" value="F:oxidoreductase activity, acting on the CH-OH group of donors, NAD or NADP as acceptor"/>
    <property type="evidence" value="ECO:0007669"/>
    <property type="project" value="TreeGrafter"/>
</dbReference>
<dbReference type="PANTHER" id="PTHR45458:SF3">
    <property type="entry name" value="CHAIN DEHYDROGENASE (ATSC), PUTATIVE-RELATED"/>
    <property type="match status" value="1"/>
</dbReference>
<comment type="caution">
    <text evidence="1">The sequence shown here is derived from an EMBL/GenBank/DDBJ whole genome shotgun (WGS) entry which is preliminary data.</text>
</comment>
<proteinExistence type="predicted"/>
<dbReference type="PANTHER" id="PTHR45458">
    <property type="entry name" value="SHORT-CHAIN DEHYDROGENASE/REDUCTASE SDR"/>
    <property type="match status" value="1"/>
</dbReference>
<dbReference type="Pfam" id="PF00106">
    <property type="entry name" value="adh_short"/>
    <property type="match status" value="1"/>
</dbReference>
<dbReference type="SUPFAM" id="SSF51735">
    <property type="entry name" value="NAD(P)-binding Rossmann-fold domains"/>
    <property type="match status" value="1"/>
</dbReference>
<reference evidence="1" key="1">
    <citation type="journal article" date="2021" name="Nat. Commun.">
        <title>Genetic determinants of endophytism in the Arabidopsis root mycobiome.</title>
        <authorList>
            <person name="Mesny F."/>
            <person name="Miyauchi S."/>
            <person name="Thiergart T."/>
            <person name="Pickel B."/>
            <person name="Atanasova L."/>
            <person name="Karlsson M."/>
            <person name="Huettel B."/>
            <person name="Barry K.W."/>
            <person name="Haridas S."/>
            <person name="Chen C."/>
            <person name="Bauer D."/>
            <person name="Andreopoulos W."/>
            <person name="Pangilinan J."/>
            <person name="LaButti K."/>
            <person name="Riley R."/>
            <person name="Lipzen A."/>
            <person name="Clum A."/>
            <person name="Drula E."/>
            <person name="Henrissat B."/>
            <person name="Kohler A."/>
            <person name="Grigoriev I.V."/>
            <person name="Martin F.M."/>
            <person name="Hacquard S."/>
        </authorList>
    </citation>
    <scope>NUCLEOTIDE SEQUENCE</scope>
    <source>
        <strain evidence="1">MPI-CAGE-CH-0235</strain>
    </source>
</reference>
<evidence type="ECO:0000313" key="1">
    <source>
        <dbReference type="EMBL" id="KAH7310538.1"/>
    </source>
</evidence>
<dbReference type="OrthoDB" id="7289984at2759"/>
<dbReference type="InterPro" id="IPR002347">
    <property type="entry name" value="SDR_fam"/>
</dbReference>
<organism evidence="1 2">
    <name type="scientific">Stachybotrys elegans</name>
    <dbReference type="NCBI Taxonomy" id="80388"/>
    <lineage>
        <taxon>Eukaryota</taxon>
        <taxon>Fungi</taxon>
        <taxon>Dikarya</taxon>
        <taxon>Ascomycota</taxon>
        <taxon>Pezizomycotina</taxon>
        <taxon>Sordariomycetes</taxon>
        <taxon>Hypocreomycetidae</taxon>
        <taxon>Hypocreales</taxon>
        <taxon>Stachybotryaceae</taxon>
        <taxon>Stachybotrys</taxon>
    </lineage>
</organism>
<dbReference type="InterPro" id="IPR052184">
    <property type="entry name" value="SDR_enzymes"/>
</dbReference>
<dbReference type="Gene3D" id="3.40.50.720">
    <property type="entry name" value="NAD(P)-binding Rossmann-like Domain"/>
    <property type="match status" value="1"/>
</dbReference>
<name>A0A8K0SJZ3_9HYPO</name>
<gene>
    <name evidence="1" type="ORF">B0I35DRAFT_463179</name>
</gene>
<sequence length="267" mass="29001">MPSYLVTGANRGIGFGYLRHISNDSANTVIGIVRDKAATEKKVAEELPGRTNIHIVEAQITNYESLKKTVPQVSEITGGSIDYIIANAAATGSDIPISYFAENPEKWESETSELMQLNVTANVHLFLLYLPLLRKGQVKKVIQISSGMADIDMISRFQVTNGPIYSMTKAAANAVVAKFDAEYRKEGILFMSISPGFVQTSHKPATPEELEMYAGMIAAFKSYAPDFNGPITVDESATAVLSVIHNSSIEKGHGGAFISHKGSKQWL</sequence>
<keyword evidence="2" id="KW-1185">Reference proteome</keyword>
<dbReference type="Proteomes" id="UP000813444">
    <property type="component" value="Unassembled WGS sequence"/>
</dbReference>
<dbReference type="InterPro" id="IPR036291">
    <property type="entry name" value="NAD(P)-bd_dom_sf"/>
</dbReference>
<dbReference type="PRINTS" id="PR00081">
    <property type="entry name" value="GDHRDH"/>
</dbReference>
<evidence type="ECO:0000313" key="2">
    <source>
        <dbReference type="Proteomes" id="UP000813444"/>
    </source>
</evidence>
<dbReference type="EMBL" id="JAGPNK010000012">
    <property type="protein sequence ID" value="KAH7310538.1"/>
    <property type="molecule type" value="Genomic_DNA"/>
</dbReference>
<dbReference type="AlphaFoldDB" id="A0A8K0SJZ3"/>